<sequence length="97" mass="10738">MRRHACACRIGLVDSNDLPEEIALKFYAQVSYGAEIERVTVNGAEYEVQKTEGSSEYTVQLPAVNTPGVQAFHITKVSLNSGQEVEVDYCIVQCQKL</sequence>
<comment type="caution">
    <text evidence="1">The sequence shown here is derived from an EMBL/GenBank/DDBJ whole genome shotgun (WGS) entry which is preliminary data.</text>
</comment>
<keyword evidence="2" id="KW-1185">Reference proteome</keyword>
<dbReference type="RefSeq" id="WP_195560526.1">
    <property type="nucleotide sequence ID" value="NZ_JAKNHQ010000007.1"/>
</dbReference>
<dbReference type="Proteomes" id="UP001298681">
    <property type="component" value="Unassembled WGS sequence"/>
</dbReference>
<name>A0ABS9MIM7_9FIRM</name>
<reference evidence="1 2" key="1">
    <citation type="submission" date="2022-01" db="EMBL/GenBank/DDBJ databases">
        <title>Collection of gut derived symbiotic bacterial strains cultured from healthy donors.</title>
        <authorList>
            <person name="Lin H."/>
            <person name="Kohout C."/>
            <person name="Waligurski E."/>
            <person name="Pamer E.G."/>
        </authorList>
    </citation>
    <scope>NUCLEOTIDE SEQUENCE [LARGE SCALE GENOMIC DNA]</scope>
    <source>
        <strain evidence="1 2">DFI.7.58</strain>
    </source>
</reference>
<accession>A0ABS9MIM7</accession>
<protein>
    <submittedName>
        <fullName evidence="1">Uncharacterized protein</fullName>
    </submittedName>
</protein>
<evidence type="ECO:0000313" key="1">
    <source>
        <dbReference type="EMBL" id="MCG4610662.1"/>
    </source>
</evidence>
<gene>
    <name evidence="1" type="ORF">L0P57_06915</name>
</gene>
<organism evidence="1 2">
    <name type="scientific">Anaeromassilibacillus senegalensis</name>
    <dbReference type="NCBI Taxonomy" id="1673717"/>
    <lineage>
        <taxon>Bacteria</taxon>
        <taxon>Bacillati</taxon>
        <taxon>Bacillota</taxon>
        <taxon>Clostridia</taxon>
        <taxon>Eubacteriales</taxon>
        <taxon>Acutalibacteraceae</taxon>
        <taxon>Anaeromassilibacillus</taxon>
    </lineage>
</organism>
<dbReference type="EMBL" id="JAKNHQ010000007">
    <property type="protein sequence ID" value="MCG4610662.1"/>
    <property type="molecule type" value="Genomic_DNA"/>
</dbReference>
<proteinExistence type="predicted"/>
<evidence type="ECO:0000313" key="2">
    <source>
        <dbReference type="Proteomes" id="UP001298681"/>
    </source>
</evidence>